<dbReference type="InterPro" id="IPR000979">
    <property type="entry name" value="Phosphodiesterase_MJ0936/Vps29"/>
</dbReference>
<sequence length="178" mass="19837">MNILIISDIHGSHRQLNSVLETPYPFDMVILVGDLMYHGPRNPILEDYNPAEVAKILNNIQIPIVAVRGNCDAEVDQMLLDFPMLQDYSIVDANGKILYISHGHLMDPLTDGPKTGADAFITGHTHVPIEVKIDNTTIYNPGSIALPKENHPCTYGYYSNGTLTTYTLEHKVYRTTSL</sequence>
<keyword evidence="4" id="KW-0378">Hydrolase</keyword>
<comment type="cofactor">
    <cofactor evidence="2">
        <name>a divalent metal cation</name>
        <dbReference type="ChEBI" id="CHEBI:60240"/>
    </cofactor>
</comment>
<accession>A0A7G9S0Y1</accession>
<evidence type="ECO:0000313" key="4">
    <source>
        <dbReference type="EMBL" id="QNN61506.1"/>
    </source>
</evidence>
<evidence type="ECO:0000256" key="2">
    <source>
        <dbReference type="RuleBase" id="RU362039"/>
    </source>
</evidence>
<keyword evidence="2" id="KW-0479">Metal-binding</keyword>
<dbReference type="Pfam" id="PF12850">
    <property type="entry name" value="Metallophos_2"/>
    <property type="match status" value="1"/>
</dbReference>
<reference evidence="4 5" key="1">
    <citation type="submission" date="2020-08" db="EMBL/GenBank/DDBJ databases">
        <title>Genome sequence of Erysipelothrix inopinata DSM 15511T.</title>
        <authorList>
            <person name="Hyun D.-W."/>
            <person name="Bae J.-W."/>
        </authorList>
    </citation>
    <scope>NUCLEOTIDE SEQUENCE [LARGE SCALE GENOMIC DNA]</scope>
    <source>
        <strain evidence="4 5">DSM 15511</strain>
    </source>
</reference>
<dbReference type="NCBIfam" id="NF006988">
    <property type="entry name" value="PRK09453.1"/>
    <property type="match status" value="1"/>
</dbReference>
<dbReference type="InterPro" id="IPR029052">
    <property type="entry name" value="Metallo-depent_PP-like"/>
</dbReference>
<dbReference type="Proteomes" id="UP000515928">
    <property type="component" value="Chromosome"/>
</dbReference>
<dbReference type="KEGG" id="eio:H9L01_03860"/>
<evidence type="ECO:0000256" key="1">
    <source>
        <dbReference type="ARBA" id="ARBA00008950"/>
    </source>
</evidence>
<protein>
    <recommendedName>
        <fullName evidence="2">Phosphoesterase</fullName>
        <ecNumber evidence="2">3.1.4.-</ecNumber>
    </recommendedName>
</protein>
<dbReference type="Gene3D" id="3.60.21.10">
    <property type="match status" value="1"/>
</dbReference>
<proteinExistence type="inferred from homology"/>
<dbReference type="EC" id="3.1.4.-" evidence="2"/>
<gene>
    <name evidence="4" type="primary">yfcE</name>
    <name evidence="4" type="ORF">H9L01_03860</name>
</gene>
<dbReference type="GO" id="GO:0046872">
    <property type="term" value="F:metal ion binding"/>
    <property type="evidence" value="ECO:0007669"/>
    <property type="project" value="UniProtKB-KW"/>
</dbReference>
<dbReference type="RefSeq" id="WP_187534706.1">
    <property type="nucleotide sequence ID" value="NZ_CBCSHU010000013.1"/>
</dbReference>
<comment type="similarity">
    <text evidence="1 2">Belongs to the metallophosphoesterase superfamily. YfcE family.</text>
</comment>
<dbReference type="GO" id="GO:0016787">
    <property type="term" value="F:hydrolase activity"/>
    <property type="evidence" value="ECO:0007669"/>
    <property type="project" value="UniProtKB-UniRule"/>
</dbReference>
<dbReference type="SUPFAM" id="SSF56300">
    <property type="entry name" value="Metallo-dependent phosphatases"/>
    <property type="match status" value="1"/>
</dbReference>
<dbReference type="EMBL" id="CP060715">
    <property type="protein sequence ID" value="QNN61506.1"/>
    <property type="molecule type" value="Genomic_DNA"/>
</dbReference>
<keyword evidence="5" id="KW-1185">Reference proteome</keyword>
<evidence type="ECO:0000259" key="3">
    <source>
        <dbReference type="Pfam" id="PF12850"/>
    </source>
</evidence>
<evidence type="ECO:0000313" key="5">
    <source>
        <dbReference type="Proteomes" id="UP000515928"/>
    </source>
</evidence>
<organism evidence="4 5">
    <name type="scientific">Erysipelothrix inopinata</name>
    <dbReference type="NCBI Taxonomy" id="225084"/>
    <lineage>
        <taxon>Bacteria</taxon>
        <taxon>Bacillati</taxon>
        <taxon>Bacillota</taxon>
        <taxon>Erysipelotrichia</taxon>
        <taxon>Erysipelotrichales</taxon>
        <taxon>Erysipelotrichaceae</taxon>
        <taxon>Erysipelothrix</taxon>
    </lineage>
</organism>
<dbReference type="InterPro" id="IPR024654">
    <property type="entry name" value="Calcineurin-like_PHP_lpxH"/>
</dbReference>
<name>A0A7G9S0Y1_9FIRM</name>
<dbReference type="AlphaFoldDB" id="A0A7G9S0Y1"/>
<feature type="domain" description="Calcineurin-like phosphoesterase" evidence="3">
    <location>
        <begin position="1"/>
        <end position="156"/>
    </location>
</feature>
<dbReference type="NCBIfam" id="TIGR00040">
    <property type="entry name" value="yfcE"/>
    <property type="match status" value="1"/>
</dbReference>